<keyword evidence="6" id="KW-1185">Reference proteome</keyword>
<evidence type="ECO:0000259" key="3">
    <source>
        <dbReference type="Pfam" id="PF14361"/>
    </source>
</evidence>
<evidence type="ECO:0000313" key="5">
    <source>
        <dbReference type="EMBL" id="NGO45661.1"/>
    </source>
</evidence>
<feature type="domain" description="CdaR GGDEF-like" evidence="4">
    <location>
        <begin position="199"/>
        <end position="307"/>
    </location>
</feature>
<evidence type="ECO:0000313" key="6">
    <source>
        <dbReference type="Proteomes" id="UP001518140"/>
    </source>
</evidence>
<dbReference type="Pfam" id="PF17853">
    <property type="entry name" value="GGDEF_2"/>
    <property type="match status" value="1"/>
</dbReference>
<dbReference type="PANTHER" id="PTHR33744">
    <property type="entry name" value="CARBOHYDRATE DIACID REGULATOR"/>
    <property type="match status" value="1"/>
</dbReference>
<dbReference type="RefSeq" id="WP_165342213.1">
    <property type="nucleotide sequence ID" value="NZ_JAAKZX010000098.1"/>
</dbReference>
<dbReference type="PANTHER" id="PTHR33744:SF1">
    <property type="entry name" value="DNA-BINDING TRANSCRIPTIONAL ACTIVATOR ADER"/>
    <property type="match status" value="1"/>
</dbReference>
<accession>A0ABX0E2Z0</accession>
<comment type="similarity">
    <text evidence="1">Belongs to the CdaR family.</text>
</comment>
<dbReference type="Pfam" id="PF13556">
    <property type="entry name" value="HTH_30"/>
    <property type="match status" value="1"/>
</dbReference>
<proteinExistence type="inferred from homology"/>
<protein>
    <submittedName>
        <fullName evidence="5">PucR family transcriptional regulator</fullName>
    </submittedName>
</protein>
<dbReference type="InterPro" id="IPR042070">
    <property type="entry name" value="PucR_C-HTH_sf"/>
</dbReference>
<sequence length="428" mass="46824">MQWLGKLSATRSEGHDLEWLGPDAERIRKAWGPGAVLWAAEVGERVIEKAGQELPLLGGSGSIVDALRRATMSTTLRVLAIVSGCAEPEASVVSAEAEEATRDMARRGLKLHEFTRSIRFGHAVLTTAFFDAISAASPPHHDDGELRRVTLQLFPLIDEFIAAMSAVFLDEQSAWSASRSAAQLELVRKVVEGTPVDHTAAERLLDYPLTGTHLAVIAWRMSPGEGTAHGLREAIDPVLRCWGTPEASLVVPVGSNTLWAWGAFETKAHLTPGVVLPEFDDVKVVVGQVGSGVEGFRRSHREARAVERLLRRGSDRQRASLAHQDVDLDVLLLEDREAAHQFADRHLGPLSADDPRMAELRSTLRRYLDTNHSLAKVATMEQISRNTVTYRVQQAFTLCGHSGDAPTDKLRAALTVAEWLLHSPHTGQ</sequence>
<gene>
    <name evidence="5" type="ORF">G6048_27155</name>
</gene>
<evidence type="ECO:0000256" key="1">
    <source>
        <dbReference type="ARBA" id="ARBA00006754"/>
    </source>
</evidence>
<name>A0ABX0E2Z0_9ACTN</name>
<dbReference type="InterPro" id="IPR025736">
    <property type="entry name" value="PucR_C-HTH_dom"/>
</dbReference>
<evidence type="ECO:0000259" key="4">
    <source>
        <dbReference type="Pfam" id="PF17853"/>
    </source>
</evidence>
<evidence type="ECO:0000259" key="2">
    <source>
        <dbReference type="Pfam" id="PF13556"/>
    </source>
</evidence>
<feature type="domain" description="RsbT co-antagonist protein RsbRD N-terminal" evidence="3">
    <location>
        <begin position="41"/>
        <end position="182"/>
    </location>
</feature>
<reference evidence="5 6" key="1">
    <citation type="submission" date="2020-02" db="EMBL/GenBank/DDBJ databases">
        <title>Whole-genome analyses of novel actinobacteria.</title>
        <authorList>
            <person name="Sahin N."/>
            <person name="Tokatli A."/>
        </authorList>
    </citation>
    <scope>NUCLEOTIDE SEQUENCE [LARGE SCALE GENOMIC DNA]</scope>
    <source>
        <strain evidence="5 6">YC419</strain>
    </source>
</reference>
<feature type="domain" description="PucR C-terminal helix-turn-helix" evidence="2">
    <location>
        <begin position="360"/>
        <end position="414"/>
    </location>
</feature>
<dbReference type="InterPro" id="IPR051448">
    <property type="entry name" value="CdaR-like_regulators"/>
</dbReference>
<comment type="caution">
    <text evidence="5">The sequence shown here is derived from an EMBL/GenBank/DDBJ whole genome shotgun (WGS) entry which is preliminary data.</text>
</comment>
<dbReference type="InterPro" id="IPR025751">
    <property type="entry name" value="RsbRD_N_dom"/>
</dbReference>
<dbReference type="EMBL" id="JAAKZX010000098">
    <property type="protein sequence ID" value="NGO45661.1"/>
    <property type="molecule type" value="Genomic_DNA"/>
</dbReference>
<organism evidence="5 6">
    <name type="scientific">Streptomyces ureilyticus</name>
    <dbReference type="NCBI Taxonomy" id="1775131"/>
    <lineage>
        <taxon>Bacteria</taxon>
        <taxon>Bacillati</taxon>
        <taxon>Actinomycetota</taxon>
        <taxon>Actinomycetes</taxon>
        <taxon>Kitasatosporales</taxon>
        <taxon>Streptomycetaceae</taxon>
        <taxon>Streptomyces</taxon>
    </lineage>
</organism>
<dbReference type="Gene3D" id="1.10.10.2840">
    <property type="entry name" value="PucR C-terminal helix-turn-helix domain"/>
    <property type="match status" value="1"/>
</dbReference>
<dbReference type="Proteomes" id="UP001518140">
    <property type="component" value="Unassembled WGS sequence"/>
</dbReference>
<dbReference type="InterPro" id="IPR041522">
    <property type="entry name" value="CdaR_GGDEF"/>
</dbReference>
<dbReference type="Pfam" id="PF14361">
    <property type="entry name" value="RsbRD_N"/>
    <property type="match status" value="1"/>
</dbReference>